<feature type="compositionally biased region" description="Low complexity" evidence="1">
    <location>
        <begin position="328"/>
        <end position="350"/>
    </location>
</feature>
<dbReference type="AlphaFoldDB" id="A0A6A7Y894"/>
<feature type="region of interest" description="Disordered" evidence="1">
    <location>
        <begin position="282"/>
        <end position="423"/>
    </location>
</feature>
<name>A0A6A7Y894_9HYPH</name>
<organism evidence="2 3">
    <name type="scientific">Segnochrobactrum spirostomi</name>
    <dbReference type="NCBI Taxonomy" id="2608987"/>
    <lineage>
        <taxon>Bacteria</taxon>
        <taxon>Pseudomonadati</taxon>
        <taxon>Pseudomonadota</taxon>
        <taxon>Alphaproteobacteria</taxon>
        <taxon>Hyphomicrobiales</taxon>
        <taxon>Segnochrobactraceae</taxon>
        <taxon>Segnochrobactrum</taxon>
    </lineage>
</organism>
<comment type="caution">
    <text evidence="2">The sequence shown here is derived from an EMBL/GenBank/DDBJ whole genome shotgun (WGS) entry which is preliminary data.</text>
</comment>
<sequence>MVRRDSGIRTEASVIRARVPSAPGALCWEAGLWSAAIAMRRLLVLCTALMTSACGYGPGAHPMLMETQAVEVDAAKAIVLPPPGGPRVISVIQTNYDNALMQQIVLGGDSRAIGENAITVRLYGPVGGVTGNTLSQDRPTLTTIGREMVKAFPSVRMQVSSYYTQNFYGPFGYAVGKTAGGTCLYGWQLIEPPKNRLLEPSSLGRVTLRVRLCETGATEESLLAYMYGLSVNTYFVAPNWNPYGPVPAVSGSLGGVGAPSLPVPPGSNPYYSSAPADPRLGRVLPAASPAPAKGSVRRSAATGAAAAPAAPAGPPPVLQNPSVLPGLDNGTSSPGGSSSAPSSGTSSDANGTGGAAIPQPAASSGGPAVVPLPSGTTSGSVDGPTGTVRVVGSSATDAVSATSAAPSVTVPLPGQAASPSTTQ</sequence>
<evidence type="ECO:0000313" key="2">
    <source>
        <dbReference type="EMBL" id="MQT13709.1"/>
    </source>
</evidence>
<evidence type="ECO:0000256" key="1">
    <source>
        <dbReference type="SAM" id="MobiDB-lite"/>
    </source>
</evidence>
<dbReference type="Proteomes" id="UP000332515">
    <property type="component" value="Unassembled WGS sequence"/>
</dbReference>
<dbReference type="EMBL" id="VWNA01000001">
    <property type="protein sequence ID" value="MQT13709.1"/>
    <property type="molecule type" value="Genomic_DNA"/>
</dbReference>
<accession>A0A6A7Y894</accession>
<reference evidence="2 3" key="1">
    <citation type="submission" date="2019-09" db="EMBL/GenBank/DDBJ databases">
        <title>Segnochrobactrum spirostomi gen. nov., sp. nov., isolated from the ciliate Spirostomum cf. yagiui and description of a novel family, Segnochrobactraceae fam. nov. within the order Rhizobiales of the class Alphaproteobacteria.</title>
        <authorList>
            <person name="Akter S."/>
            <person name="Shazib S.U.A."/>
            <person name="Shin M.K."/>
        </authorList>
    </citation>
    <scope>NUCLEOTIDE SEQUENCE [LARGE SCALE GENOMIC DNA]</scope>
    <source>
        <strain evidence="2 3">Sp-1</strain>
    </source>
</reference>
<proteinExistence type="predicted"/>
<gene>
    <name evidence="2" type="primary">bcsN</name>
    <name evidence="2" type="ORF">F0357_13875</name>
</gene>
<feature type="compositionally biased region" description="Low complexity" evidence="1">
    <location>
        <begin position="390"/>
        <end position="410"/>
    </location>
</feature>
<dbReference type="Pfam" id="PF17038">
    <property type="entry name" value="CBP_BcsN"/>
    <property type="match status" value="1"/>
</dbReference>
<dbReference type="InterPro" id="IPR031482">
    <property type="entry name" value="CBP_BcsN"/>
</dbReference>
<feature type="compositionally biased region" description="Low complexity" evidence="1">
    <location>
        <begin position="300"/>
        <end position="310"/>
    </location>
</feature>
<evidence type="ECO:0000313" key="3">
    <source>
        <dbReference type="Proteomes" id="UP000332515"/>
    </source>
</evidence>
<protein>
    <submittedName>
        <fullName evidence="2">Cellulose biosynthesis protein BcsN</fullName>
    </submittedName>
</protein>
<keyword evidence="3" id="KW-1185">Reference proteome</keyword>